<dbReference type="AlphaFoldDB" id="A0A081RUI3"/>
<protein>
    <recommendedName>
        <fullName evidence="3">DUF2357 domain-containing protein</fullName>
    </recommendedName>
</protein>
<dbReference type="PATRIC" id="fig|1393735.3.peg.3093"/>
<reference evidence="1 2" key="1">
    <citation type="submission" date="2014-03" db="EMBL/GenBank/DDBJ databases">
        <title>Draft Genome of Photorhabdus temperata Meg1.</title>
        <authorList>
            <person name="Hurst S.G.IV."/>
            <person name="Morris K."/>
            <person name="Thomas K."/>
            <person name="Tisa L.S."/>
        </authorList>
    </citation>
    <scope>NUCLEOTIDE SEQUENCE [LARGE SCALE GENOMIC DNA]</scope>
    <source>
        <strain evidence="1 2">Meg1</strain>
    </source>
</reference>
<sequence length="605" mass="70491">MICWEMFINSISDGEVVDLRINNKYQITELDHILFQVSLSEDDIEKNSTPIIIIGDTSLELIFSHYENSEKIYTSIEPLSSHRSRYFYNFFGESQVYLYLGNQYDPIYSVTFDILARRENVVLANIMLEYLTENLEDIVSICFSKSRKITSSNEDNIFNFNKLEIIKETVNYLTQHFPLFIIEHKHTLEPKLILSKQGQPTGPDSIMWALYNLDQLSPANNEDANIFYNNRGYAFNELPKETLKENTNTYENKVIHAFLKQANIFLMMLKESLTSPKDKIQSLEKNEFIQFNHTMSKYAYLALKNKSKKIENLINTLEKTRLLFNKKIPSTAPIGIVPKVTPYVAKHNHYRKTFYLIEQYHHAPTSSFIGKELFSGLKNLSAIYETTVLILLHEIIQESYKVQLIEQSYRLHAEELPFGGVTIKRPENEINNYFLFKNEKYDIELFYEAKIFPLSAHSKKGDLVDTSNNTDSNKYGKHHFHPDFIMKINSKSWKNPLIIILDAKYKDAKTIKEHDINELTRKYLFNIHQVNENMALGMSPVKMLFILFAHNSEETVVRSVSPRHCINGQFPVLPQSIAISVKPNEKNILIEHFIALKEIMDNNKD</sequence>
<comment type="caution">
    <text evidence="1">The sequence shown here is derived from an EMBL/GenBank/DDBJ whole genome shotgun (WGS) entry which is preliminary data.</text>
</comment>
<evidence type="ECO:0000313" key="1">
    <source>
        <dbReference type="EMBL" id="KER02336.1"/>
    </source>
</evidence>
<dbReference type="RefSeq" id="WP_036840201.1">
    <property type="nucleotide sequence ID" value="NZ_CAWLUD010000051.1"/>
</dbReference>
<accession>A0A081RUI3</accession>
<evidence type="ECO:0008006" key="3">
    <source>
        <dbReference type="Google" id="ProtNLM"/>
    </source>
</evidence>
<organism evidence="1 2">
    <name type="scientific">Photorhabdus temperata subsp. temperata Meg1</name>
    <dbReference type="NCBI Taxonomy" id="1393735"/>
    <lineage>
        <taxon>Bacteria</taxon>
        <taxon>Pseudomonadati</taxon>
        <taxon>Pseudomonadota</taxon>
        <taxon>Gammaproteobacteria</taxon>
        <taxon>Enterobacterales</taxon>
        <taxon>Morganellaceae</taxon>
        <taxon>Photorhabdus</taxon>
    </lineage>
</organism>
<gene>
    <name evidence="1" type="ORF">MEG1DRAFT_03037</name>
</gene>
<name>A0A081RUI3_PHOTE</name>
<evidence type="ECO:0000313" key="2">
    <source>
        <dbReference type="Proteomes" id="UP000028002"/>
    </source>
</evidence>
<dbReference type="EMBL" id="JGVH01000051">
    <property type="protein sequence ID" value="KER02336.1"/>
    <property type="molecule type" value="Genomic_DNA"/>
</dbReference>
<proteinExistence type="predicted"/>
<dbReference type="Proteomes" id="UP000028002">
    <property type="component" value="Unassembled WGS sequence"/>
</dbReference>